<sequence>MQNQSTIKYHSGHTEAFFAFNGRQIPYRCNIVLVDVIGDFALFIGASAEGPGPYESFVMPDWVFTVDQTSNVVYWGPREVVKISHCRLYFQSTEDLLAFSSTLVEIAGRVAHTAQLTAGCIATARQLLSPPLTMEKEVSTSEIDGYTPAVAETMSDTSSYRFTGGMLVFQVQGRMFRLHQDVLVARSQFFRDMFSLPPEGERALEGQTEETPIVIPGVTWEDFTSVLYLFYGREFDQGYKFSEDSLIGILRLSNKWQIAGGRAFVIPQLTAESDVDPVVWFSLACHERVRPWFIPSFMAIAAKTFTEDDVCLIGITWVAYFTQLREERYNFRRLALTVPPPTRAEIHECDDECSKRWPLVWRYFLVAWFYAEDFLEPQELLEMFEEVNAKNLGLCETCLDAVVDTLRSDPMMRMEAESLREGARKATEMVVFEDD</sequence>
<dbReference type="CDD" id="cd18186">
    <property type="entry name" value="BTB_POZ_ZBTB_KLHL-like"/>
    <property type="match status" value="1"/>
</dbReference>
<gene>
    <name evidence="2" type="ORF">EUX98_g8141</name>
</gene>
<name>A0A4S4MC35_9APHY</name>
<reference evidence="2 3" key="1">
    <citation type="submission" date="2019-02" db="EMBL/GenBank/DDBJ databases">
        <title>Genome sequencing of the rare red list fungi Antrodiella citrinella (Flaviporus citrinellus).</title>
        <authorList>
            <person name="Buettner E."/>
            <person name="Kellner H."/>
        </authorList>
    </citation>
    <scope>NUCLEOTIDE SEQUENCE [LARGE SCALE GENOMIC DNA]</scope>
    <source>
        <strain evidence="2 3">DSM 108506</strain>
    </source>
</reference>
<evidence type="ECO:0000313" key="3">
    <source>
        <dbReference type="Proteomes" id="UP000308730"/>
    </source>
</evidence>
<proteinExistence type="predicted"/>
<comment type="caution">
    <text evidence="2">The sequence shown here is derived from an EMBL/GenBank/DDBJ whole genome shotgun (WGS) entry which is preliminary data.</text>
</comment>
<feature type="domain" description="BTB" evidence="1">
    <location>
        <begin position="165"/>
        <end position="239"/>
    </location>
</feature>
<dbReference type="SUPFAM" id="SSF54695">
    <property type="entry name" value="POZ domain"/>
    <property type="match status" value="1"/>
</dbReference>
<dbReference type="Pfam" id="PF00651">
    <property type="entry name" value="BTB"/>
    <property type="match status" value="1"/>
</dbReference>
<dbReference type="PROSITE" id="PS50097">
    <property type="entry name" value="BTB"/>
    <property type="match status" value="1"/>
</dbReference>
<dbReference type="SMART" id="SM00225">
    <property type="entry name" value="BTB"/>
    <property type="match status" value="1"/>
</dbReference>
<dbReference type="EMBL" id="SGPM01000406">
    <property type="protein sequence ID" value="THH23036.1"/>
    <property type="molecule type" value="Genomic_DNA"/>
</dbReference>
<evidence type="ECO:0000313" key="2">
    <source>
        <dbReference type="EMBL" id="THH23036.1"/>
    </source>
</evidence>
<dbReference type="Gene3D" id="3.30.710.10">
    <property type="entry name" value="Potassium Channel Kv1.1, Chain A"/>
    <property type="match status" value="1"/>
</dbReference>
<dbReference type="Proteomes" id="UP000308730">
    <property type="component" value="Unassembled WGS sequence"/>
</dbReference>
<dbReference type="OrthoDB" id="2367075at2759"/>
<organism evidence="2 3">
    <name type="scientific">Antrodiella citrinella</name>
    <dbReference type="NCBI Taxonomy" id="2447956"/>
    <lineage>
        <taxon>Eukaryota</taxon>
        <taxon>Fungi</taxon>
        <taxon>Dikarya</taxon>
        <taxon>Basidiomycota</taxon>
        <taxon>Agaricomycotina</taxon>
        <taxon>Agaricomycetes</taxon>
        <taxon>Polyporales</taxon>
        <taxon>Steccherinaceae</taxon>
        <taxon>Antrodiella</taxon>
    </lineage>
</organism>
<dbReference type="InterPro" id="IPR000210">
    <property type="entry name" value="BTB/POZ_dom"/>
</dbReference>
<keyword evidence="3" id="KW-1185">Reference proteome</keyword>
<evidence type="ECO:0000259" key="1">
    <source>
        <dbReference type="PROSITE" id="PS50097"/>
    </source>
</evidence>
<dbReference type="AlphaFoldDB" id="A0A4S4MC35"/>
<accession>A0A4S4MC35</accession>
<dbReference type="InterPro" id="IPR011333">
    <property type="entry name" value="SKP1/BTB/POZ_sf"/>
</dbReference>
<protein>
    <recommendedName>
        <fullName evidence="1">BTB domain-containing protein</fullName>
    </recommendedName>
</protein>